<dbReference type="Proteomes" id="UP000410492">
    <property type="component" value="Unassembled WGS sequence"/>
</dbReference>
<feature type="compositionally biased region" description="Basic and acidic residues" evidence="1">
    <location>
        <begin position="600"/>
        <end position="626"/>
    </location>
</feature>
<dbReference type="EMBL" id="CAACVG010006542">
    <property type="protein sequence ID" value="VEN40493.1"/>
    <property type="molecule type" value="Genomic_DNA"/>
</dbReference>
<feature type="compositionally biased region" description="Basic and acidic residues" evidence="1">
    <location>
        <begin position="301"/>
        <end position="311"/>
    </location>
</feature>
<organism evidence="2 3">
    <name type="scientific">Callosobruchus maculatus</name>
    <name type="common">Southern cowpea weevil</name>
    <name type="synonym">Pulse bruchid</name>
    <dbReference type="NCBI Taxonomy" id="64391"/>
    <lineage>
        <taxon>Eukaryota</taxon>
        <taxon>Metazoa</taxon>
        <taxon>Ecdysozoa</taxon>
        <taxon>Arthropoda</taxon>
        <taxon>Hexapoda</taxon>
        <taxon>Insecta</taxon>
        <taxon>Pterygota</taxon>
        <taxon>Neoptera</taxon>
        <taxon>Endopterygota</taxon>
        <taxon>Coleoptera</taxon>
        <taxon>Polyphaga</taxon>
        <taxon>Cucujiformia</taxon>
        <taxon>Chrysomeloidea</taxon>
        <taxon>Chrysomelidae</taxon>
        <taxon>Bruchinae</taxon>
        <taxon>Bruchini</taxon>
        <taxon>Callosobruchus</taxon>
    </lineage>
</organism>
<evidence type="ECO:0000256" key="1">
    <source>
        <dbReference type="SAM" id="MobiDB-lite"/>
    </source>
</evidence>
<sequence>MYSGSDSNESQKYTQWPLSASAGNAGYAPSTGEQVDWAALAQQWIIMKEAGPPPPVPGEQPVHIDNKKEKGQDGSEEGGEAPMEVETDRGGDSAWQSAAAAANWQWPPTVSAQGSWAGAWDNASAWGAQAAAAVVPSAPHVSSARTPLLPTPDAAAASRGYNSGAPSNTTGSIDGSSTTSNYWTSNSAAPSAKHIRPHNKRYSKVNVPIKAPAPIPPALLNESVRHHHRTPAPPDITSSTMPVLDANKRKQLPAWIREGLEKMEKEKMKQMEKEKQKQEREEFLEKNKQNDQETMEILKSTMKERQKSKFDSDEDDDGKGDRRRPGSPDPVPLTQDELMMKVRRTMTEILLKVTNSLIESVCKEERNRYLKKLKASDQRQSAPRGGVFLSAKLGLGAYGDDSSSNSEAEDEDSDSKDEKDSDNELRDTIKRRMVDFEKTEREIEDRLEEAERQKAGSVSRSSTPDSNDNESQVDSTRLQEPRRASTDNNLSKTNQGNANNGDGFDSPDEKRQSSPAPSRSPSPSGSFRSSSASVVSVRSSETQKKSSRKKSPSYDSDSYEKKRKKQRKSKSKSRSRSRNKSKHRSRSKSKVRSNSRSRSRGRDKDYKRYSSGSSKRESRDSRESSTRKKSSRRTRTRSKSRSRSRHSRSSSRSQFNHRSSRRRRSSSPPSSRSKRRVSKSKRTRSRSRTPKTKRRRSSRSRSYSRDRYSSSRASKSSKSSHYKRR</sequence>
<gene>
    <name evidence="2" type="ORF">CALMAC_LOCUS4637</name>
</gene>
<feature type="compositionally biased region" description="Basic residues" evidence="1">
    <location>
        <begin position="561"/>
        <end position="599"/>
    </location>
</feature>
<evidence type="ECO:0000313" key="2">
    <source>
        <dbReference type="EMBL" id="VEN40493.1"/>
    </source>
</evidence>
<feature type="compositionally biased region" description="Basic residues" evidence="1">
    <location>
        <begin position="627"/>
        <end position="649"/>
    </location>
</feature>
<feature type="region of interest" description="Disordered" evidence="1">
    <location>
        <begin position="394"/>
        <end position="725"/>
    </location>
</feature>
<feature type="compositionally biased region" description="Polar residues" evidence="1">
    <location>
        <begin position="456"/>
        <end position="476"/>
    </location>
</feature>
<dbReference type="Pfam" id="PF15996">
    <property type="entry name" value="PNISR"/>
    <property type="match status" value="2"/>
</dbReference>
<reference evidence="2 3" key="1">
    <citation type="submission" date="2019-01" db="EMBL/GenBank/DDBJ databases">
        <authorList>
            <person name="Sayadi A."/>
        </authorList>
    </citation>
    <scope>NUCLEOTIDE SEQUENCE [LARGE SCALE GENOMIC DNA]</scope>
</reference>
<proteinExistence type="predicted"/>
<feature type="compositionally biased region" description="Low complexity" evidence="1">
    <location>
        <begin position="513"/>
        <end position="540"/>
    </location>
</feature>
<dbReference type="PANTHER" id="PTHR31518">
    <property type="entry name" value="ARGININE/SERINE-RICH PROTEIN PNISR"/>
    <property type="match status" value="1"/>
</dbReference>
<feature type="compositionally biased region" description="Acidic residues" evidence="1">
    <location>
        <begin position="74"/>
        <end position="85"/>
    </location>
</feature>
<feature type="compositionally biased region" description="Basic and acidic residues" evidence="1">
    <location>
        <begin position="265"/>
        <end position="291"/>
    </location>
</feature>
<feature type="compositionally biased region" description="Basic residues" evidence="1">
    <location>
        <begin position="672"/>
        <end position="699"/>
    </location>
</feature>
<keyword evidence="3" id="KW-1185">Reference proteome</keyword>
<protein>
    <recommendedName>
        <fullName evidence="4">Arginine/serine-rich protein PNISR</fullName>
    </recommendedName>
</protein>
<feature type="compositionally biased region" description="Polar residues" evidence="1">
    <location>
        <begin position="486"/>
        <end position="500"/>
    </location>
</feature>
<name>A0A653BY59_CALMS</name>
<feature type="compositionally biased region" description="Basic and acidic residues" evidence="1">
    <location>
        <begin position="62"/>
        <end position="73"/>
    </location>
</feature>
<dbReference type="OrthoDB" id="10065820at2759"/>
<feature type="region of interest" description="Disordered" evidence="1">
    <location>
        <begin position="142"/>
        <end position="179"/>
    </location>
</feature>
<evidence type="ECO:0008006" key="4">
    <source>
        <dbReference type="Google" id="ProtNLM"/>
    </source>
</evidence>
<feature type="region of interest" description="Disordered" evidence="1">
    <location>
        <begin position="46"/>
        <end position="101"/>
    </location>
</feature>
<dbReference type="InterPro" id="IPR031937">
    <property type="entry name" value="PNISR"/>
</dbReference>
<feature type="compositionally biased region" description="Low complexity" evidence="1">
    <location>
        <begin position="167"/>
        <end position="179"/>
    </location>
</feature>
<feature type="region of interest" description="Disordered" evidence="1">
    <location>
        <begin position="265"/>
        <end position="340"/>
    </location>
</feature>
<feature type="compositionally biased region" description="Basic and acidic residues" evidence="1">
    <location>
        <begin position="416"/>
        <end position="454"/>
    </location>
</feature>
<accession>A0A653BY59</accession>
<evidence type="ECO:0000313" key="3">
    <source>
        <dbReference type="Proteomes" id="UP000410492"/>
    </source>
</evidence>
<dbReference type="AlphaFoldDB" id="A0A653BY59"/>